<dbReference type="Proteomes" id="UP001596045">
    <property type="component" value="Unassembled WGS sequence"/>
</dbReference>
<accession>A0ABW0MDB1</accession>
<dbReference type="EMBL" id="JBHSMT010000028">
    <property type="protein sequence ID" value="MFC5475600.1"/>
    <property type="molecule type" value="Genomic_DNA"/>
</dbReference>
<evidence type="ECO:0000313" key="3">
    <source>
        <dbReference type="EMBL" id="MFC5475600.1"/>
    </source>
</evidence>
<evidence type="ECO:0000259" key="2">
    <source>
        <dbReference type="Pfam" id="PF11740"/>
    </source>
</evidence>
<dbReference type="GO" id="GO:0003677">
    <property type="term" value="F:DNA binding"/>
    <property type="evidence" value="ECO:0007669"/>
    <property type="project" value="UniProtKB-KW"/>
</dbReference>
<comment type="caution">
    <text evidence="3">The sequence shown here is derived from an EMBL/GenBank/DDBJ whole genome shotgun (WGS) entry which is preliminary data.</text>
</comment>
<feature type="coiled-coil region" evidence="1">
    <location>
        <begin position="282"/>
        <end position="337"/>
    </location>
</feature>
<evidence type="ECO:0000313" key="4">
    <source>
        <dbReference type="Proteomes" id="UP001596045"/>
    </source>
</evidence>
<reference evidence="4" key="1">
    <citation type="journal article" date="2019" name="Int. J. Syst. Evol. Microbiol.">
        <title>The Global Catalogue of Microorganisms (GCM) 10K type strain sequencing project: providing services to taxonomists for standard genome sequencing and annotation.</title>
        <authorList>
            <consortium name="The Broad Institute Genomics Platform"/>
            <consortium name="The Broad Institute Genome Sequencing Center for Infectious Disease"/>
            <person name="Wu L."/>
            <person name="Ma J."/>
        </authorList>
    </citation>
    <scope>NUCLEOTIDE SEQUENCE [LARGE SCALE GENOMIC DNA]</scope>
    <source>
        <strain evidence="4">JCM 17066</strain>
    </source>
</reference>
<keyword evidence="4" id="KW-1185">Reference proteome</keyword>
<organism evidence="3 4">
    <name type="scientific">Paraherbaspirillum soli</name>
    <dbReference type="NCBI Taxonomy" id="631222"/>
    <lineage>
        <taxon>Bacteria</taxon>
        <taxon>Pseudomonadati</taxon>
        <taxon>Pseudomonadota</taxon>
        <taxon>Betaproteobacteria</taxon>
        <taxon>Burkholderiales</taxon>
        <taxon>Oxalobacteraceae</taxon>
        <taxon>Paraherbaspirillum</taxon>
    </lineage>
</organism>
<dbReference type="Pfam" id="PF11740">
    <property type="entry name" value="KfrA_N"/>
    <property type="match status" value="1"/>
</dbReference>
<keyword evidence="1" id="KW-0175">Coiled coil</keyword>
<dbReference type="RefSeq" id="WP_378999042.1">
    <property type="nucleotide sequence ID" value="NZ_JBHSMT010000028.1"/>
</dbReference>
<feature type="coiled-coil region" evidence="1">
    <location>
        <begin position="81"/>
        <end position="140"/>
    </location>
</feature>
<keyword evidence="3" id="KW-0238">DNA-binding</keyword>
<proteinExistence type="predicted"/>
<protein>
    <submittedName>
        <fullName evidence="3">DNA-binding protein</fullName>
    </submittedName>
</protein>
<feature type="domain" description="KfrA N-terminal DNA-binding" evidence="2">
    <location>
        <begin position="8"/>
        <end position="118"/>
    </location>
</feature>
<gene>
    <name evidence="3" type="ORF">ACFPM8_16690</name>
</gene>
<feature type="coiled-coil region" evidence="1">
    <location>
        <begin position="191"/>
        <end position="253"/>
    </location>
</feature>
<sequence>MARAGILYSHVAKAAAQLAADGKNPTVDSVREALGSTGSKSTIAPLLKRWKAEHQEALVETELGLPAELLQAVKGVYERLQIDVQQQLEQAREEHRLARQATADQMRQIEADNEALSATTAALSAELAQMKDALTHLQAEHHQRNVALATLQSDNAGMQLRLLDRAAEVTALNQQLTQARIQFEHYQESTVAQRSEERLAAEQRMTRLEQDLAGAQQRLLGQQSSIAQQEMQISQLRTENSNFQETTRAAQDELVLLRSERGQLTYQLKEHSSTTRVLANKLEAAQQMLTESQMALAAQEKETQLLTARLDQAEQEVEQLEQQRLVLIKERAALQAQAVNSGKAEKIANKR</sequence>
<dbReference type="InterPro" id="IPR021104">
    <property type="entry name" value="KfrA_DNA-bd_N"/>
</dbReference>
<name>A0ABW0MDB1_9BURK</name>
<evidence type="ECO:0000256" key="1">
    <source>
        <dbReference type="SAM" id="Coils"/>
    </source>
</evidence>